<dbReference type="eggNOG" id="KOG0017">
    <property type="taxonomic scope" value="Eukaryota"/>
</dbReference>
<dbReference type="Pfam" id="PF03732">
    <property type="entry name" value="Retrotrans_gag"/>
    <property type="match status" value="1"/>
</dbReference>
<dbReference type="AlphaFoldDB" id="A0A1U7WQX0"/>
<accession>A0A1U7WQX0</accession>
<sequence>MVNHGDRIVALEQTVDGLLPIMDMVPELRTSLGQRLDDLDRRVLQAEVDIENISRDSEGDRQTTATEAAEIFGKFEGLQQERAEDLAYRAQEADRVTAMQQTIDDLTDKLNVVNAALQGLLRGGGNQVGGAANPTSATQKLKIPEPKPYSGARNAKEVENFIFDVEQYFDAVGGLEEAKKVATAAMYLQGDAKLWWRVKYEAIKAGEDALETWAELKAAIRLQFFPENVEYNSRRKLRELRQTKSVRDYVREFSALMLSIRDMGDKDKLFTFLEGLKPYARMELQRQRVDTLPKAIQAAECLGDYQMEARKDRPQPPTRAGFKGGQSSNGGPSRSGGDRSSTKPKAPSTGSNSAASNNNDRGRKPPSGCRHCGGPHWNNECPHAQMNAHQTFDDGTDDDSDDADQTEPVGAFNAIVGSISEALAETSAGIRKKKDPCPVTKKGKKKADDETPLKHERTLMFVEMKVNGKPIRAMVDTGATHNYLASTQVERLGLVVGKGRGRVKAINSPPQPVGGIAKEVPMKLGPYEGKFNLRVVIINDFELIVGLEFLRQTNTMPVPYADMLLMMGANGAKPCVIPCNTPTVINSGRIIINRNAKDEN</sequence>
<protein>
    <submittedName>
        <fullName evidence="4">Uncharacterized protein LOC104228850</fullName>
    </submittedName>
</protein>
<dbReference type="PANTHER" id="PTHR15503:SF45">
    <property type="entry name" value="RNA-DIRECTED DNA POLYMERASE HOMOLOG"/>
    <property type="match status" value="1"/>
</dbReference>
<dbReference type="GO" id="GO:0006508">
    <property type="term" value="P:proteolysis"/>
    <property type="evidence" value="ECO:0007669"/>
    <property type="project" value="InterPro"/>
</dbReference>
<proteinExistence type="predicted"/>
<keyword evidence="3" id="KW-1185">Reference proteome</keyword>
<feature type="compositionally biased region" description="Acidic residues" evidence="1">
    <location>
        <begin position="394"/>
        <end position="405"/>
    </location>
</feature>
<dbReference type="Pfam" id="PF13650">
    <property type="entry name" value="Asp_protease_2"/>
    <property type="match status" value="1"/>
</dbReference>
<dbReference type="OrthoDB" id="1939000at2759"/>
<name>A0A1U7WQX0_NICSY</name>
<dbReference type="RefSeq" id="XP_009779696.1">
    <property type="nucleotide sequence ID" value="XM_009781394.1"/>
</dbReference>
<feature type="region of interest" description="Disordered" evidence="1">
    <location>
        <begin position="306"/>
        <end position="371"/>
    </location>
</feature>
<organism evidence="3 4">
    <name type="scientific">Nicotiana sylvestris</name>
    <name type="common">Wood tobacco</name>
    <name type="synonym">South American tobacco</name>
    <dbReference type="NCBI Taxonomy" id="4096"/>
    <lineage>
        <taxon>Eukaryota</taxon>
        <taxon>Viridiplantae</taxon>
        <taxon>Streptophyta</taxon>
        <taxon>Embryophyta</taxon>
        <taxon>Tracheophyta</taxon>
        <taxon>Spermatophyta</taxon>
        <taxon>Magnoliopsida</taxon>
        <taxon>eudicotyledons</taxon>
        <taxon>Gunneridae</taxon>
        <taxon>Pentapetalae</taxon>
        <taxon>asterids</taxon>
        <taxon>lamiids</taxon>
        <taxon>Solanales</taxon>
        <taxon>Solanaceae</taxon>
        <taxon>Nicotianoideae</taxon>
        <taxon>Nicotianeae</taxon>
        <taxon>Nicotiana</taxon>
    </lineage>
</organism>
<dbReference type="PANTHER" id="PTHR15503">
    <property type="entry name" value="LDOC1 RELATED"/>
    <property type="match status" value="1"/>
</dbReference>
<feature type="region of interest" description="Disordered" evidence="1">
    <location>
        <begin position="128"/>
        <end position="148"/>
    </location>
</feature>
<dbReference type="InterPro" id="IPR021109">
    <property type="entry name" value="Peptidase_aspartic_dom_sf"/>
</dbReference>
<reference evidence="4" key="2">
    <citation type="submission" date="2025-08" db="UniProtKB">
        <authorList>
            <consortium name="RefSeq"/>
        </authorList>
    </citation>
    <scope>IDENTIFICATION</scope>
    <source>
        <tissue evidence="4">Leaf</tissue>
    </source>
</reference>
<feature type="region of interest" description="Disordered" evidence="1">
    <location>
        <begin position="388"/>
        <end position="407"/>
    </location>
</feature>
<dbReference type="PROSITE" id="PS00141">
    <property type="entry name" value="ASP_PROTEASE"/>
    <property type="match status" value="1"/>
</dbReference>
<dbReference type="InterPro" id="IPR005162">
    <property type="entry name" value="Retrotrans_gag_dom"/>
</dbReference>
<feature type="region of interest" description="Disordered" evidence="1">
    <location>
        <begin position="427"/>
        <end position="451"/>
    </location>
</feature>
<dbReference type="Proteomes" id="UP000189701">
    <property type="component" value="Unplaced"/>
</dbReference>
<evidence type="ECO:0000313" key="3">
    <source>
        <dbReference type="Proteomes" id="UP000189701"/>
    </source>
</evidence>
<gene>
    <name evidence="4" type="primary">LOC104228850</name>
</gene>
<dbReference type="GO" id="GO:0004190">
    <property type="term" value="F:aspartic-type endopeptidase activity"/>
    <property type="evidence" value="ECO:0007669"/>
    <property type="project" value="InterPro"/>
</dbReference>
<dbReference type="CDD" id="cd00303">
    <property type="entry name" value="retropepsin_like"/>
    <property type="match status" value="1"/>
</dbReference>
<dbReference type="SUPFAM" id="SSF50630">
    <property type="entry name" value="Acid proteases"/>
    <property type="match status" value="1"/>
</dbReference>
<reference evidence="3" key="1">
    <citation type="journal article" date="2013" name="Genome Biol.">
        <title>Reference genomes and transcriptomes of Nicotiana sylvestris and Nicotiana tomentosiformis.</title>
        <authorList>
            <person name="Sierro N."/>
            <person name="Battey J.N."/>
            <person name="Ouadi S."/>
            <person name="Bovet L."/>
            <person name="Goepfert S."/>
            <person name="Bakaher N."/>
            <person name="Peitsch M.C."/>
            <person name="Ivanov N.V."/>
        </authorList>
    </citation>
    <scope>NUCLEOTIDE SEQUENCE [LARGE SCALE GENOMIC DNA]</scope>
</reference>
<dbReference type="InterPro" id="IPR032567">
    <property type="entry name" value="RTL1-rel"/>
</dbReference>
<evidence type="ECO:0000259" key="2">
    <source>
        <dbReference type="Pfam" id="PF03732"/>
    </source>
</evidence>
<dbReference type="Gene3D" id="2.40.70.10">
    <property type="entry name" value="Acid Proteases"/>
    <property type="match status" value="1"/>
</dbReference>
<dbReference type="InterPro" id="IPR001969">
    <property type="entry name" value="Aspartic_peptidase_AS"/>
</dbReference>
<evidence type="ECO:0000256" key="1">
    <source>
        <dbReference type="SAM" id="MobiDB-lite"/>
    </source>
</evidence>
<feature type="domain" description="Retrotransposon gag" evidence="2">
    <location>
        <begin position="184"/>
        <end position="278"/>
    </location>
</feature>
<evidence type="ECO:0000313" key="4">
    <source>
        <dbReference type="RefSeq" id="XP_009779696.1"/>
    </source>
</evidence>